<evidence type="ECO:0000313" key="4">
    <source>
        <dbReference type="Proteomes" id="UP000799766"/>
    </source>
</evidence>
<accession>A0A6A6P4B3</accession>
<protein>
    <submittedName>
        <fullName evidence="3">Uncharacterized protein</fullName>
    </submittedName>
</protein>
<dbReference type="EMBL" id="MU001677">
    <property type="protein sequence ID" value="KAF2458719.1"/>
    <property type="molecule type" value="Genomic_DNA"/>
</dbReference>
<reference evidence="3" key="1">
    <citation type="journal article" date="2020" name="Stud. Mycol.">
        <title>101 Dothideomycetes genomes: a test case for predicting lifestyles and emergence of pathogens.</title>
        <authorList>
            <person name="Haridas S."/>
            <person name="Albert R."/>
            <person name="Binder M."/>
            <person name="Bloem J."/>
            <person name="Labutti K."/>
            <person name="Salamov A."/>
            <person name="Andreopoulos B."/>
            <person name="Baker S."/>
            <person name="Barry K."/>
            <person name="Bills G."/>
            <person name="Bluhm B."/>
            <person name="Cannon C."/>
            <person name="Castanera R."/>
            <person name="Culley D."/>
            <person name="Daum C."/>
            <person name="Ezra D."/>
            <person name="Gonzalez J."/>
            <person name="Henrissat B."/>
            <person name="Kuo A."/>
            <person name="Liang C."/>
            <person name="Lipzen A."/>
            <person name="Lutzoni F."/>
            <person name="Magnuson J."/>
            <person name="Mondo S."/>
            <person name="Nolan M."/>
            <person name="Ohm R."/>
            <person name="Pangilinan J."/>
            <person name="Park H.-J."/>
            <person name="Ramirez L."/>
            <person name="Alfaro M."/>
            <person name="Sun H."/>
            <person name="Tritt A."/>
            <person name="Yoshinaga Y."/>
            <person name="Zwiers L.-H."/>
            <person name="Turgeon B."/>
            <person name="Goodwin S."/>
            <person name="Spatafora J."/>
            <person name="Crous P."/>
            <person name="Grigoriev I."/>
        </authorList>
    </citation>
    <scope>NUCLEOTIDE SEQUENCE</scope>
    <source>
        <strain evidence="3">ATCC 16933</strain>
    </source>
</reference>
<dbReference type="AlphaFoldDB" id="A0A6A6P4B3"/>
<dbReference type="Proteomes" id="UP000799766">
    <property type="component" value="Unassembled WGS sequence"/>
</dbReference>
<sequence length="110" mass="12435">MEPSSNSSRKAAAPGHFHLGILYHWYLFLPFSLAYAIDLSLSQYSHTHRCSCGPLQSNNPPKKENKRKGCNSTHKGKVRNKRGKNTDKKAPHLTTKDSLAELKSWSSRTR</sequence>
<organism evidence="3 4">
    <name type="scientific">Lineolata rhizophorae</name>
    <dbReference type="NCBI Taxonomy" id="578093"/>
    <lineage>
        <taxon>Eukaryota</taxon>
        <taxon>Fungi</taxon>
        <taxon>Dikarya</taxon>
        <taxon>Ascomycota</taxon>
        <taxon>Pezizomycotina</taxon>
        <taxon>Dothideomycetes</taxon>
        <taxon>Dothideomycetes incertae sedis</taxon>
        <taxon>Lineolatales</taxon>
        <taxon>Lineolataceae</taxon>
        <taxon>Lineolata</taxon>
    </lineage>
</organism>
<evidence type="ECO:0000313" key="3">
    <source>
        <dbReference type="EMBL" id="KAF2458719.1"/>
    </source>
</evidence>
<evidence type="ECO:0000256" key="1">
    <source>
        <dbReference type="SAM" id="MobiDB-lite"/>
    </source>
</evidence>
<feature type="region of interest" description="Disordered" evidence="1">
    <location>
        <begin position="50"/>
        <end position="110"/>
    </location>
</feature>
<keyword evidence="2" id="KW-1133">Transmembrane helix</keyword>
<feature type="compositionally biased region" description="Basic residues" evidence="1">
    <location>
        <begin position="64"/>
        <end position="83"/>
    </location>
</feature>
<feature type="transmembrane region" description="Helical" evidence="2">
    <location>
        <begin position="20"/>
        <end position="41"/>
    </location>
</feature>
<keyword evidence="4" id="KW-1185">Reference proteome</keyword>
<name>A0A6A6P4B3_9PEZI</name>
<evidence type="ECO:0000256" key="2">
    <source>
        <dbReference type="SAM" id="Phobius"/>
    </source>
</evidence>
<feature type="compositionally biased region" description="Basic and acidic residues" evidence="1">
    <location>
        <begin position="84"/>
        <end position="100"/>
    </location>
</feature>
<proteinExistence type="predicted"/>
<keyword evidence="2" id="KW-0472">Membrane</keyword>
<keyword evidence="2" id="KW-0812">Transmembrane</keyword>
<gene>
    <name evidence="3" type="ORF">BDY21DRAFT_210619</name>
</gene>